<proteinExistence type="predicted"/>
<sequence length="206" mass="23805">MPPGGKSWIEASKNAMNHFFYRLVWLRCFLGYPAKALENRKTEVIKLLVDGITRRGKWRKDLEELEKGIDKWFGSQAAAKCVSIEQAALLLPPESWSSSALHRRAEEHGDTSSLSPRLKQQAQVQDLAAWCKIQRHALQNDQVRIKNVLRWLNDEIKWWEGQLNVVKLLHVFRDEHASTPEQVVEFERRLDIVVRQAMSRDGVSPA</sequence>
<dbReference type="Proteomes" id="UP001303473">
    <property type="component" value="Unassembled WGS sequence"/>
</dbReference>
<dbReference type="AlphaFoldDB" id="A0AAN6MZ77"/>
<gene>
    <name evidence="1" type="ORF">QBC46DRAFT_396551</name>
</gene>
<evidence type="ECO:0000313" key="2">
    <source>
        <dbReference type="Proteomes" id="UP001303473"/>
    </source>
</evidence>
<protein>
    <submittedName>
        <fullName evidence="1">Uncharacterized protein</fullName>
    </submittedName>
</protein>
<organism evidence="1 2">
    <name type="scientific">Diplogelasinospora grovesii</name>
    <dbReference type="NCBI Taxonomy" id="303347"/>
    <lineage>
        <taxon>Eukaryota</taxon>
        <taxon>Fungi</taxon>
        <taxon>Dikarya</taxon>
        <taxon>Ascomycota</taxon>
        <taxon>Pezizomycotina</taxon>
        <taxon>Sordariomycetes</taxon>
        <taxon>Sordariomycetidae</taxon>
        <taxon>Sordariales</taxon>
        <taxon>Diplogelasinosporaceae</taxon>
        <taxon>Diplogelasinospora</taxon>
    </lineage>
</organism>
<accession>A0AAN6MZ77</accession>
<comment type="caution">
    <text evidence="1">The sequence shown here is derived from an EMBL/GenBank/DDBJ whole genome shotgun (WGS) entry which is preliminary data.</text>
</comment>
<name>A0AAN6MZ77_9PEZI</name>
<dbReference type="EMBL" id="MU853904">
    <property type="protein sequence ID" value="KAK3935850.1"/>
    <property type="molecule type" value="Genomic_DNA"/>
</dbReference>
<keyword evidence="2" id="KW-1185">Reference proteome</keyword>
<evidence type="ECO:0000313" key="1">
    <source>
        <dbReference type="EMBL" id="KAK3935850.1"/>
    </source>
</evidence>
<reference evidence="2" key="1">
    <citation type="journal article" date="2023" name="Mol. Phylogenet. Evol.">
        <title>Genome-scale phylogeny and comparative genomics of the fungal order Sordariales.</title>
        <authorList>
            <person name="Hensen N."/>
            <person name="Bonometti L."/>
            <person name="Westerberg I."/>
            <person name="Brannstrom I.O."/>
            <person name="Guillou S."/>
            <person name="Cros-Aarteil S."/>
            <person name="Calhoun S."/>
            <person name="Haridas S."/>
            <person name="Kuo A."/>
            <person name="Mondo S."/>
            <person name="Pangilinan J."/>
            <person name="Riley R."/>
            <person name="LaButti K."/>
            <person name="Andreopoulos B."/>
            <person name="Lipzen A."/>
            <person name="Chen C."/>
            <person name="Yan M."/>
            <person name="Daum C."/>
            <person name="Ng V."/>
            <person name="Clum A."/>
            <person name="Steindorff A."/>
            <person name="Ohm R.A."/>
            <person name="Martin F."/>
            <person name="Silar P."/>
            <person name="Natvig D.O."/>
            <person name="Lalanne C."/>
            <person name="Gautier V."/>
            <person name="Ament-Velasquez S.L."/>
            <person name="Kruys A."/>
            <person name="Hutchinson M.I."/>
            <person name="Powell A.J."/>
            <person name="Barry K."/>
            <person name="Miller A.N."/>
            <person name="Grigoriev I.V."/>
            <person name="Debuchy R."/>
            <person name="Gladieux P."/>
            <person name="Hiltunen Thoren M."/>
            <person name="Johannesson H."/>
        </authorList>
    </citation>
    <scope>NUCLEOTIDE SEQUENCE [LARGE SCALE GENOMIC DNA]</scope>
    <source>
        <strain evidence="2">CBS 340.73</strain>
    </source>
</reference>